<proteinExistence type="predicted"/>
<evidence type="ECO:0000256" key="1">
    <source>
        <dbReference type="SAM" id="Phobius"/>
    </source>
</evidence>
<protein>
    <submittedName>
        <fullName evidence="2">Uncharacterized protein</fullName>
    </submittedName>
</protein>
<keyword evidence="1" id="KW-0472">Membrane</keyword>
<keyword evidence="3" id="KW-1185">Reference proteome</keyword>
<keyword evidence="1" id="KW-0812">Transmembrane</keyword>
<sequence>MEVSPLSGQTSERTAVKAGVKEVWLFFKVIVFAMLVTLGVIAYVLYRYMCRNKGDYRTTGEPAPGDYFYDESHTLGVSEKKEYFI</sequence>
<evidence type="ECO:0000313" key="2">
    <source>
        <dbReference type="Ensembl" id="ENSPMEP00000032681.1"/>
    </source>
</evidence>
<evidence type="ECO:0000313" key="3">
    <source>
        <dbReference type="Proteomes" id="UP000261480"/>
    </source>
</evidence>
<organism evidence="2 3">
    <name type="scientific">Poecilia mexicana</name>
    <dbReference type="NCBI Taxonomy" id="48701"/>
    <lineage>
        <taxon>Eukaryota</taxon>
        <taxon>Metazoa</taxon>
        <taxon>Chordata</taxon>
        <taxon>Craniata</taxon>
        <taxon>Vertebrata</taxon>
        <taxon>Euteleostomi</taxon>
        <taxon>Actinopterygii</taxon>
        <taxon>Neopterygii</taxon>
        <taxon>Teleostei</taxon>
        <taxon>Neoteleostei</taxon>
        <taxon>Acanthomorphata</taxon>
        <taxon>Ovalentaria</taxon>
        <taxon>Atherinomorphae</taxon>
        <taxon>Cyprinodontiformes</taxon>
        <taxon>Poeciliidae</taxon>
        <taxon>Poeciliinae</taxon>
        <taxon>Poecilia</taxon>
    </lineage>
</organism>
<feature type="transmembrane region" description="Helical" evidence="1">
    <location>
        <begin position="23"/>
        <end position="46"/>
    </location>
</feature>
<keyword evidence="1" id="KW-1133">Transmembrane helix</keyword>
<name>A0A3B3YYZ6_9TELE</name>
<dbReference type="Ensembl" id="ENSPMET00000026797.1">
    <property type="protein sequence ID" value="ENSPMEP00000032681.1"/>
    <property type="gene ID" value="ENSPMEG00000020720.1"/>
</dbReference>
<reference evidence="2" key="1">
    <citation type="submission" date="2025-08" db="UniProtKB">
        <authorList>
            <consortium name="Ensembl"/>
        </authorList>
    </citation>
    <scope>IDENTIFICATION</scope>
</reference>
<reference evidence="2" key="2">
    <citation type="submission" date="2025-09" db="UniProtKB">
        <authorList>
            <consortium name="Ensembl"/>
        </authorList>
    </citation>
    <scope>IDENTIFICATION</scope>
</reference>
<dbReference type="Proteomes" id="UP000261480">
    <property type="component" value="Unplaced"/>
</dbReference>
<accession>A0A3B3YYZ6</accession>
<dbReference type="AlphaFoldDB" id="A0A3B3YYZ6"/>